<evidence type="ECO:0000313" key="3">
    <source>
        <dbReference type="Proteomes" id="UP000831921"/>
    </source>
</evidence>
<sequence length="45" mass="4824">MFPTYYPSCSWARSAGAPIARGSPGYRPQLDADNAGIACEGFQQD</sequence>
<feature type="domain" description="Excalibur calcium-binding" evidence="1">
    <location>
        <begin position="5"/>
        <end position="40"/>
    </location>
</feature>
<dbReference type="EMBL" id="CP097253">
    <property type="protein sequence ID" value="UUR09408.1"/>
    <property type="molecule type" value="Genomic_DNA"/>
</dbReference>
<gene>
    <name evidence="2" type="ORF">M1K48_04610</name>
</gene>
<dbReference type="Pfam" id="PF05901">
    <property type="entry name" value="Excalibur"/>
    <property type="match status" value="1"/>
</dbReference>
<reference evidence="2 3" key="1">
    <citation type="submission" date="2022-05" db="EMBL/GenBank/DDBJ databases">
        <title>S8-45 Sphingomonas ultraviolaceadurans.</title>
        <authorList>
            <person name="Liu Y."/>
        </authorList>
    </citation>
    <scope>NUCLEOTIDE SEQUENCE [LARGE SCALE GENOMIC DNA]</scope>
    <source>
        <strain evidence="2 3">S8-45</strain>
    </source>
</reference>
<dbReference type="SMART" id="SM00894">
    <property type="entry name" value="Excalibur"/>
    <property type="match status" value="1"/>
</dbReference>
<keyword evidence="3" id="KW-1185">Reference proteome</keyword>
<dbReference type="InterPro" id="IPR008613">
    <property type="entry name" value="Excalibur_Ca-bd_domain"/>
</dbReference>
<dbReference type="RefSeq" id="WP_249505178.1">
    <property type="nucleotide sequence ID" value="NZ_CP097253.1"/>
</dbReference>
<dbReference type="Proteomes" id="UP000831921">
    <property type="component" value="Chromosome"/>
</dbReference>
<accession>A0ABY5N2A3</accession>
<proteinExistence type="predicted"/>
<evidence type="ECO:0000259" key="1">
    <source>
        <dbReference type="SMART" id="SM00894"/>
    </source>
</evidence>
<evidence type="ECO:0000313" key="2">
    <source>
        <dbReference type="EMBL" id="UUR09408.1"/>
    </source>
</evidence>
<protein>
    <submittedName>
        <fullName evidence="2">Excalibur calcium-binding domain-containing protein</fullName>
    </submittedName>
</protein>
<name>A0ABY5N2A3_9SPHN</name>
<organism evidence="2 3">
    <name type="scientific">Sphingomonas glaciei</name>
    <dbReference type="NCBI Taxonomy" id="2938948"/>
    <lineage>
        <taxon>Bacteria</taxon>
        <taxon>Pseudomonadati</taxon>
        <taxon>Pseudomonadota</taxon>
        <taxon>Alphaproteobacteria</taxon>
        <taxon>Sphingomonadales</taxon>
        <taxon>Sphingomonadaceae</taxon>
        <taxon>Sphingomonas</taxon>
    </lineage>
</organism>